<dbReference type="InterPro" id="IPR050247">
    <property type="entry name" value="Met_Aminopeptidase_Type2"/>
</dbReference>
<dbReference type="GO" id="GO:0006508">
    <property type="term" value="P:proteolysis"/>
    <property type="evidence" value="ECO:0007669"/>
    <property type="project" value="UniProtKB-KW"/>
</dbReference>
<sequence length="304" mass="34112">MLTEADIEYYIRAGRIACTVRKEVENYISAGTRLLDIAEFIEKRILELGGEPAFPTNISINNIAAHYTPTPGDQLTVPENAVVKIDIGVHVEGYIADTATTVSLAEKYRALVEAAKEALEKALTFVLPGRRFSDVGSVIENTIKTRGFKPIYNLSGHSIDRYSIHAGETIPNYRDRLNLGKFRQGKVYALEPFATNGSGFVVDTPTITIYALRYNPKKIRYLSKDVRDLYSYIYDRRRGLPFAKRWLLETFDGDVIEKALKEFESNGLLITYPVLIEKSSGTVTQFEHTVVIDKSGQVIITTDC</sequence>
<keyword evidence="4 8" id="KW-0031">Aminopeptidase</keyword>
<dbReference type="Gene3D" id="3.90.230.10">
    <property type="entry name" value="Creatinase/methionine aminopeptidase superfamily"/>
    <property type="match status" value="1"/>
</dbReference>
<dbReference type="Pfam" id="PF00557">
    <property type="entry name" value="Peptidase_M24"/>
    <property type="match status" value="1"/>
</dbReference>
<feature type="domain" description="Peptidase M24" evidence="10">
    <location>
        <begin position="11"/>
        <end position="199"/>
    </location>
</feature>
<dbReference type="InterPro" id="IPR036388">
    <property type="entry name" value="WH-like_DNA-bd_sf"/>
</dbReference>
<comment type="cofactor">
    <cofactor evidence="3">
        <name>Fe(2+)</name>
        <dbReference type="ChEBI" id="CHEBI:29033"/>
    </cofactor>
</comment>
<evidence type="ECO:0000256" key="6">
    <source>
        <dbReference type="ARBA" id="ARBA00022723"/>
    </source>
</evidence>
<dbReference type="InterPro" id="IPR036390">
    <property type="entry name" value="WH_DNA-bd_sf"/>
</dbReference>
<dbReference type="InterPro" id="IPR028595">
    <property type="entry name" value="MetAP_archaeal"/>
</dbReference>
<dbReference type="PRINTS" id="PR00599">
    <property type="entry name" value="MAPEPTIDASE"/>
</dbReference>
<dbReference type="InterPro" id="IPR002468">
    <property type="entry name" value="Pept_M24A_MAP2"/>
</dbReference>
<dbReference type="EMBL" id="DSGT01000006">
    <property type="protein sequence ID" value="HEW52901.1"/>
    <property type="molecule type" value="Genomic_DNA"/>
</dbReference>
<proteinExistence type="inferred from homology"/>
<protein>
    <recommendedName>
        <fullName evidence="8 9">Methionine aminopeptidase</fullName>
        <shortName evidence="8">MAP</shortName>
        <shortName evidence="8">MetAP</shortName>
        <ecNumber evidence="8 9">3.4.11.18</ecNumber>
    </recommendedName>
    <alternativeName>
        <fullName evidence="8">Peptidase M</fullName>
    </alternativeName>
</protein>
<dbReference type="AlphaFoldDB" id="A0A7C2Z8K6"/>
<feature type="binding site" evidence="8">
    <location>
        <position position="287"/>
    </location>
    <ligand>
        <name>a divalent metal cation</name>
        <dbReference type="ChEBI" id="CHEBI:60240"/>
        <label>2</label>
        <note>catalytic</note>
    </ligand>
</feature>
<keyword evidence="6 8" id="KW-0479">Metal-binding</keyword>
<comment type="caution">
    <text evidence="11">The sequence shown here is derived from an EMBL/GenBank/DDBJ whole genome shotgun (WGS) entry which is preliminary data.</text>
</comment>
<dbReference type="PANTHER" id="PTHR45777">
    <property type="entry name" value="METHIONINE AMINOPEPTIDASE 2"/>
    <property type="match status" value="1"/>
</dbReference>
<name>A0A7C2Z8K6_9CREN</name>
<evidence type="ECO:0000256" key="4">
    <source>
        <dbReference type="ARBA" id="ARBA00022438"/>
    </source>
</evidence>
<feature type="binding site" evidence="8">
    <location>
        <position position="165"/>
    </location>
    <ligand>
        <name>substrate</name>
    </ligand>
</feature>
<dbReference type="GO" id="GO:0005737">
    <property type="term" value="C:cytoplasm"/>
    <property type="evidence" value="ECO:0007669"/>
    <property type="project" value="TreeGrafter"/>
</dbReference>
<reference evidence="11" key="1">
    <citation type="journal article" date="2020" name="mSystems">
        <title>Genome- and Community-Level Interaction Insights into Carbon Utilization and Element Cycling Functions of Hydrothermarchaeota in Hydrothermal Sediment.</title>
        <authorList>
            <person name="Zhou Z."/>
            <person name="Liu Y."/>
            <person name="Xu W."/>
            <person name="Pan J."/>
            <person name="Luo Z.H."/>
            <person name="Li M."/>
        </authorList>
    </citation>
    <scope>NUCLEOTIDE SEQUENCE [LARGE SCALE GENOMIC DNA]</scope>
    <source>
        <strain evidence="11">SpSt-16</strain>
    </source>
</reference>
<feature type="binding site" evidence="8">
    <location>
        <position position="157"/>
    </location>
    <ligand>
        <name>a divalent metal cation</name>
        <dbReference type="ChEBI" id="CHEBI:60240"/>
        <label>2</label>
        <note>catalytic</note>
    </ligand>
</feature>
<evidence type="ECO:0000313" key="11">
    <source>
        <dbReference type="EMBL" id="HEW52901.1"/>
    </source>
</evidence>
<evidence type="ECO:0000256" key="9">
    <source>
        <dbReference type="RuleBase" id="RU003653"/>
    </source>
</evidence>
<evidence type="ECO:0000256" key="1">
    <source>
        <dbReference type="ARBA" id="ARBA00000294"/>
    </source>
</evidence>
<evidence type="ECO:0000256" key="7">
    <source>
        <dbReference type="ARBA" id="ARBA00022801"/>
    </source>
</evidence>
<evidence type="ECO:0000256" key="3">
    <source>
        <dbReference type="ARBA" id="ARBA00001954"/>
    </source>
</evidence>
<evidence type="ECO:0000256" key="8">
    <source>
        <dbReference type="HAMAP-Rule" id="MF_01975"/>
    </source>
</evidence>
<feature type="binding site" evidence="8">
    <location>
        <position position="287"/>
    </location>
    <ligand>
        <name>a divalent metal cation</name>
        <dbReference type="ChEBI" id="CHEBI:60240"/>
        <label>1</label>
    </ligand>
</feature>
<dbReference type="EC" id="3.4.11.18" evidence="8 9"/>
<dbReference type="SUPFAM" id="SSF46785">
    <property type="entry name" value="Winged helix' DNA-binding domain"/>
    <property type="match status" value="1"/>
</dbReference>
<organism evidence="11">
    <name type="scientific">Ignisphaera aggregans</name>
    <dbReference type="NCBI Taxonomy" id="334771"/>
    <lineage>
        <taxon>Archaea</taxon>
        <taxon>Thermoproteota</taxon>
        <taxon>Thermoprotei</taxon>
        <taxon>Desulfurococcales</taxon>
        <taxon>Desulfurococcaceae</taxon>
        <taxon>Ignisphaera</taxon>
    </lineage>
</organism>
<keyword evidence="7 8" id="KW-0378">Hydrolase</keyword>
<evidence type="ECO:0000256" key="5">
    <source>
        <dbReference type="ARBA" id="ARBA00022670"/>
    </source>
</evidence>
<dbReference type="GO" id="GO:0070006">
    <property type="term" value="F:metalloaminopeptidase activity"/>
    <property type="evidence" value="ECO:0007669"/>
    <property type="project" value="UniProtKB-UniRule"/>
</dbReference>
<feature type="binding site" evidence="8">
    <location>
        <position position="86"/>
    </location>
    <ligand>
        <name>a divalent metal cation</name>
        <dbReference type="ChEBI" id="CHEBI:60240"/>
        <label>1</label>
    </ligand>
</feature>
<comment type="function">
    <text evidence="8 9">Removes the N-terminal methionine from nascent proteins. The N-terminal methionine is often cleaved when the second residue in the primary sequence is small and uncharged (Met-Ala-, Cys, Gly, Pro, Ser, Thr, or Val).</text>
</comment>
<feature type="binding site" evidence="8">
    <location>
        <position position="191"/>
    </location>
    <ligand>
        <name>a divalent metal cation</name>
        <dbReference type="ChEBI" id="CHEBI:60240"/>
        <label>2</label>
        <note>catalytic</note>
    </ligand>
</feature>
<feature type="binding site" evidence="8">
    <location>
        <position position="66"/>
    </location>
    <ligand>
        <name>substrate</name>
    </ligand>
</feature>
<comment type="cofactor">
    <cofactor evidence="2">
        <name>Mn(2+)</name>
        <dbReference type="ChEBI" id="CHEBI:29035"/>
    </cofactor>
</comment>
<accession>A0A7C2Z8K6</accession>
<comment type="similarity">
    <text evidence="8">Belongs to the peptidase M24A family. Methionine aminopeptidase archaeal type 2 subfamily.</text>
</comment>
<dbReference type="InterPro" id="IPR001714">
    <property type="entry name" value="Pept_M24_MAP"/>
</dbReference>
<evidence type="ECO:0000259" key="10">
    <source>
        <dbReference type="Pfam" id="PF00557"/>
    </source>
</evidence>
<feature type="binding site" evidence="8">
    <location>
        <position position="97"/>
    </location>
    <ligand>
        <name>a divalent metal cation</name>
        <dbReference type="ChEBI" id="CHEBI:60240"/>
        <label>1</label>
    </ligand>
</feature>
<dbReference type="GO" id="GO:0046872">
    <property type="term" value="F:metal ion binding"/>
    <property type="evidence" value="ECO:0007669"/>
    <property type="project" value="UniProtKB-UniRule"/>
</dbReference>
<dbReference type="HAMAP" id="MF_01975">
    <property type="entry name" value="MetAP_2_arc"/>
    <property type="match status" value="1"/>
</dbReference>
<gene>
    <name evidence="8" type="primary">map</name>
    <name evidence="11" type="ORF">ENO77_01835</name>
</gene>
<dbReference type="InterPro" id="IPR036005">
    <property type="entry name" value="Creatinase/aminopeptidase-like"/>
</dbReference>
<evidence type="ECO:0000256" key="2">
    <source>
        <dbReference type="ARBA" id="ARBA00001936"/>
    </source>
</evidence>
<dbReference type="SUPFAM" id="SSF55920">
    <property type="entry name" value="Creatinase/aminopeptidase"/>
    <property type="match status" value="1"/>
</dbReference>
<dbReference type="Gene3D" id="1.10.10.10">
    <property type="entry name" value="Winged helix-like DNA-binding domain superfamily/Winged helix DNA-binding domain"/>
    <property type="match status" value="1"/>
</dbReference>
<comment type="catalytic activity">
    <reaction evidence="1 8 9">
        <text>Release of N-terminal amino acids, preferentially methionine, from peptides and arylamides.</text>
        <dbReference type="EC" id="3.4.11.18"/>
    </reaction>
</comment>
<dbReference type="PANTHER" id="PTHR45777:SF2">
    <property type="entry name" value="METHIONINE AMINOPEPTIDASE 2"/>
    <property type="match status" value="1"/>
</dbReference>
<keyword evidence="5 8" id="KW-0645">Protease</keyword>
<dbReference type="NCBIfam" id="TIGR00501">
    <property type="entry name" value="met_pdase_II"/>
    <property type="match status" value="1"/>
</dbReference>
<dbReference type="GO" id="GO:0004239">
    <property type="term" value="F:initiator methionyl aminopeptidase activity"/>
    <property type="evidence" value="ECO:0007669"/>
    <property type="project" value="UniProtKB-UniRule"/>
</dbReference>
<dbReference type="InterPro" id="IPR000994">
    <property type="entry name" value="Pept_M24"/>
</dbReference>
<feature type="binding site" evidence="8">
    <location>
        <position position="97"/>
    </location>
    <ligand>
        <name>a divalent metal cation</name>
        <dbReference type="ChEBI" id="CHEBI:60240"/>
        <label>2</label>
        <note>catalytic</note>
    </ligand>
</feature>
<comment type="cofactor">
    <cofactor evidence="8">
        <name>Co(2+)</name>
        <dbReference type="ChEBI" id="CHEBI:48828"/>
    </cofactor>
    <cofactor evidence="8">
        <name>Zn(2+)</name>
        <dbReference type="ChEBI" id="CHEBI:29105"/>
    </cofactor>
    <cofactor evidence="8">
        <name>Mn(2+)</name>
        <dbReference type="ChEBI" id="CHEBI:29035"/>
    </cofactor>
    <cofactor evidence="8">
        <name>Fe(2+)</name>
        <dbReference type="ChEBI" id="CHEBI:29033"/>
    </cofactor>
    <text evidence="8">Binds 2 divalent metal cations per subunit. Has a high-affinity and a low affinity metal-binding site. The true nature of the physiological cofactor is under debate. The enzyme is active with cobalt, zinc, manganese or divalent iron ions. Most likely, methionine aminopeptidases function as mononuclear Fe(2+)-metalloproteases under physiological conditions, and the catalytically relevant metal-binding site has been assigned to the histidine-containing high-affinity site.</text>
</comment>
<comment type="subunit">
    <text evidence="8">Monomer.</text>
</comment>